<reference evidence="2" key="1">
    <citation type="submission" date="2021-04" db="EMBL/GenBank/DDBJ databases">
        <authorList>
            <person name="Tunstrom K."/>
        </authorList>
    </citation>
    <scope>NUCLEOTIDE SEQUENCE</scope>
</reference>
<feature type="region of interest" description="Disordered" evidence="1">
    <location>
        <begin position="1"/>
        <end position="36"/>
    </location>
</feature>
<organism evidence="2 3">
    <name type="scientific">Parnassius apollo</name>
    <name type="common">Apollo butterfly</name>
    <name type="synonym">Papilio apollo</name>
    <dbReference type="NCBI Taxonomy" id="110799"/>
    <lineage>
        <taxon>Eukaryota</taxon>
        <taxon>Metazoa</taxon>
        <taxon>Ecdysozoa</taxon>
        <taxon>Arthropoda</taxon>
        <taxon>Hexapoda</taxon>
        <taxon>Insecta</taxon>
        <taxon>Pterygota</taxon>
        <taxon>Neoptera</taxon>
        <taxon>Endopterygota</taxon>
        <taxon>Lepidoptera</taxon>
        <taxon>Glossata</taxon>
        <taxon>Ditrysia</taxon>
        <taxon>Papilionoidea</taxon>
        <taxon>Papilionidae</taxon>
        <taxon>Parnassiinae</taxon>
        <taxon>Parnassini</taxon>
        <taxon>Parnassius</taxon>
        <taxon>Parnassius</taxon>
    </lineage>
</organism>
<dbReference type="OrthoDB" id="7218250at2759"/>
<dbReference type="PANTHER" id="PTHR10773:SF19">
    <property type="match status" value="1"/>
</dbReference>
<gene>
    <name evidence="2" type="ORF">PAPOLLO_LOCUS13797</name>
</gene>
<name>A0A8S3X5I6_PARAO</name>
<accession>A0A8S3X5I6</accession>
<comment type="caution">
    <text evidence="2">The sequence shown here is derived from an EMBL/GenBank/DDBJ whole genome shotgun (WGS) entry which is preliminary data.</text>
</comment>
<dbReference type="Proteomes" id="UP000691718">
    <property type="component" value="Unassembled WGS sequence"/>
</dbReference>
<evidence type="ECO:0000313" key="2">
    <source>
        <dbReference type="EMBL" id="CAG5000814.1"/>
    </source>
</evidence>
<keyword evidence="3" id="KW-1185">Reference proteome</keyword>
<dbReference type="EMBL" id="CAJQZP010000945">
    <property type="protein sequence ID" value="CAG5000814.1"/>
    <property type="molecule type" value="Genomic_DNA"/>
</dbReference>
<protein>
    <submittedName>
        <fullName evidence="2">(apollo) hypothetical protein</fullName>
    </submittedName>
</protein>
<dbReference type="AlphaFoldDB" id="A0A8S3X5I6"/>
<dbReference type="PANTHER" id="PTHR10773">
    <property type="entry name" value="DNA-DIRECTED RNA POLYMERASES I, II, AND III SUBUNIT RPABC2"/>
    <property type="match status" value="1"/>
</dbReference>
<sequence>MSAETEDNVIYLNPGESSSGETRTKKRRDNSADYSRNKIKQARIHGQAYVTAKNKTVRAKTIGPPCKCAKKCWETISKNAKLENLAKLYNLGTKNEQDIYLQGLISCTDVKRRRVLKDIPLRQKMFTYTVQVCNEKKEVCHSAFLSLFGITKDRVKRLRDLLVLGEIPEDKRGKSKTVNALSGDEITAVISHISCFPAKESHYSSGIVKYLPADLSVKKMFRLYKEKYPGTRIKYEYYNKIFRENFALRFGRPAVDTCCLCESLDLKINSKTLNNVAKKGSFGRKASTQEEGKEVL</sequence>
<evidence type="ECO:0000313" key="3">
    <source>
        <dbReference type="Proteomes" id="UP000691718"/>
    </source>
</evidence>
<evidence type="ECO:0000256" key="1">
    <source>
        <dbReference type="SAM" id="MobiDB-lite"/>
    </source>
</evidence>
<proteinExistence type="predicted"/>